<feature type="region of interest" description="Disordered" evidence="1">
    <location>
        <begin position="70"/>
        <end position="119"/>
    </location>
</feature>
<dbReference type="Proteomes" id="UP001044222">
    <property type="component" value="Chromosome 8"/>
</dbReference>
<sequence length="199" mass="21491">MPLFFTVLTRSSKCQLSGYNFNTKKPFHPRKLPVAPRWILSSPLHIRVLAPLPLPRDHTPPKDLLLRGTPPKDHLLRVQGPGPPPPGYPAQGPPPPGYPAQGYQSLGDPAYTKQPNPAYPNFHPGAGDPYAPQPGYQGYAVAPHPQYGWQNAPPGAPVYAESPKNTVHLADDGRRGGSGESCYLAGCLAFLCCCSLFPL</sequence>
<keyword evidence="3" id="KW-1185">Reference proteome</keyword>
<protein>
    <recommendedName>
        <fullName evidence="4">Cysteine-rich and transmembrane domain-containing protein 1</fullName>
    </recommendedName>
</protein>
<feature type="compositionally biased region" description="Pro residues" evidence="1">
    <location>
        <begin position="81"/>
        <end position="98"/>
    </location>
</feature>
<comment type="caution">
    <text evidence="2">The sequence shown here is derived from an EMBL/GenBank/DDBJ whole genome shotgun (WGS) entry which is preliminary data.</text>
</comment>
<evidence type="ECO:0000313" key="2">
    <source>
        <dbReference type="EMBL" id="KAG5844222.1"/>
    </source>
</evidence>
<evidence type="ECO:0000256" key="1">
    <source>
        <dbReference type="SAM" id="MobiDB-lite"/>
    </source>
</evidence>
<proteinExistence type="predicted"/>
<dbReference type="EMBL" id="JAFIRN010000008">
    <property type="protein sequence ID" value="KAG5844222.1"/>
    <property type="molecule type" value="Genomic_DNA"/>
</dbReference>
<name>A0A9D3M9Z5_ANGAN</name>
<evidence type="ECO:0008006" key="4">
    <source>
        <dbReference type="Google" id="ProtNLM"/>
    </source>
</evidence>
<organism evidence="2 3">
    <name type="scientific">Anguilla anguilla</name>
    <name type="common">European freshwater eel</name>
    <name type="synonym">Muraena anguilla</name>
    <dbReference type="NCBI Taxonomy" id="7936"/>
    <lineage>
        <taxon>Eukaryota</taxon>
        <taxon>Metazoa</taxon>
        <taxon>Chordata</taxon>
        <taxon>Craniata</taxon>
        <taxon>Vertebrata</taxon>
        <taxon>Euteleostomi</taxon>
        <taxon>Actinopterygii</taxon>
        <taxon>Neopterygii</taxon>
        <taxon>Teleostei</taxon>
        <taxon>Anguilliformes</taxon>
        <taxon>Anguillidae</taxon>
        <taxon>Anguilla</taxon>
    </lineage>
</organism>
<evidence type="ECO:0000313" key="3">
    <source>
        <dbReference type="Proteomes" id="UP001044222"/>
    </source>
</evidence>
<accession>A0A9D3M9Z5</accession>
<gene>
    <name evidence="2" type="ORF">ANANG_G00160080</name>
</gene>
<dbReference type="AlphaFoldDB" id="A0A9D3M9Z5"/>
<reference evidence="2" key="1">
    <citation type="submission" date="2021-01" db="EMBL/GenBank/DDBJ databases">
        <title>A chromosome-scale assembly of European eel, Anguilla anguilla.</title>
        <authorList>
            <person name="Henkel C."/>
            <person name="Jong-Raadsen S.A."/>
            <person name="Dufour S."/>
            <person name="Weltzien F.-A."/>
            <person name="Palstra A.P."/>
            <person name="Pelster B."/>
            <person name="Spaink H.P."/>
            <person name="Van Den Thillart G.E."/>
            <person name="Jansen H."/>
            <person name="Zahm M."/>
            <person name="Klopp C."/>
            <person name="Cedric C."/>
            <person name="Louis A."/>
            <person name="Berthelot C."/>
            <person name="Parey E."/>
            <person name="Roest Crollius H."/>
            <person name="Montfort J."/>
            <person name="Robinson-Rechavi M."/>
            <person name="Bucao C."/>
            <person name="Bouchez O."/>
            <person name="Gislard M."/>
            <person name="Lluch J."/>
            <person name="Milhes M."/>
            <person name="Lampietro C."/>
            <person name="Lopez Roques C."/>
            <person name="Donnadieu C."/>
            <person name="Braasch I."/>
            <person name="Desvignes T."/>
            <person name="Postlethwait J."/>
            <person name="Bobe J."/>
            <person name="Guiguen Y."/>
            <person name="Dirks R."/>
        </authorList>
    </citation>
    <scope>NUCLEOTIDE SEQUENCE</scope>
    <source>
        <strain evidence="2">Tag_6206</strain>
        <tissue evidence="2">Liver</tissue>
    </source>
</reference>